<keyword evidence="4 8" id="KW-0479">Metal-binding</keyword>
<dbReference type="FunFam" id="1.10.630.10:FF:000126">
    <property type="entry name" value="Predicted protein"/>
    <property type="match status" value="1"/>
</dbReference>
<dbReference type="Proteomes" id="UP000243499">
    <property type="component" value="Chromosome 9"/>
</dbReference>
<protein>
    <submittedName>
        <fullName evidence="10">Uncharacterized protein</fullName>
    </submittedName>
</protein>
<dbReference type="InterPro" id="IPR017972">
    <property type="entry name" value="Cyt_P450_CS"/>
</dbReference>
<dbReference type="Gramene" id="PAN49579">
    <property type="protein sequence ID" value="PAN49579"/>
    <property type="gene ID" value="PAHAL_9G457600"/>
</dbReference>
<comment type="cofactor">
    <cofactor evidence="1 8">
        <name>heme</name>
        <dbReference type="ChEBI" id="CHEBI:30413"/>
    </cofactor>
</comment>
<keyword evidence="6 8" id="KW-0408">Iron</keyword>
<dbReference type="SUPFAM" id="SSF48264">
    <property type="entry name" value="Cytochrome P450"/>
    <property type="match status" value="1"/>
</dbReference>
<dbReference type="InterPro" id="IPR001128">
    <property type="entry name" value="Cyt_P450"/>
</dbReference>
<dbReference type="CDD" id="cd20618">
    <property type="entry name" value="CYP71_clan"/>
    <property type="match status" value="1"/>
</dbReference>
<name>A0A2S3IQG4_9POAL</name>
<dbReference type="InterPro" id="IPR036396">
    <property type="entry name" value="Cyt_P450_sf"/>
</dbReference>
<evidence type="ECO:0000256" key="9">
    <source>
        <dbReference type="RuleBase" id="RU000461"/>
    </source>
</evidence>
<evidence type="ECO:0000256" key="6">
    <source>
        <dbReference type="ARBA" id="ARBA00023004"/>
    </source>
</evidence>
<evidence type="ECO:0000256" key="3">
    <source>
        <dbReference type="ARBA" id="ARBA00022617"/>
    </source>
</evidence>
<dbReference type="PRINTS" id="PR00385">
    <property type="entry name" value="P450"/>
</dbReference>
<dbReference type="EMBL" id="CM008054">
    <property type="protein sequence ID" value="PAN49579.1"/>
    <property type="molecule type" value="Genomic_DNA"/>
</dbReference>
<dbReference type="Pfam" id="PF00067">
    <property type="entry name" value="p450"/>
    <property type="match status" value="2"/>
</dbReference>
<dbReference type="GO" id="GO:0020037">
    <property type="term" value="F:heme binding"/>
    <property type="evidence" value="ECO:0007669"/>
    <property type="project" value="InterPro"/>
</dbReference>
<dbReference type="PRINTS" id="PR00463">
    <property type="entry name" value="EP450I"/>
</dbReference>
<organism evidence="10">
    <name type="scientific">Panicum hallii</name>
    <dbReference type="NCBI Taxonomy" id="206008"/>
    <lineage>
        <taxon>Eukaryota</taxon>
        <taxon>Viridiplantae</taxon>
        <taxon>Streptophyta</taxon>
        <taxon>Embryophyta</taxon>
        <taxon>Tracheophyta</taxon>
        <taxon>Spermatophyta</taxon>
        <taxon>Magnoliopsida</taxon>
        <taxon>Liliopsida</taxon>
        <taxon>Poales</taxon>
        <taxon>Poaceae</taxon>
        <taxon>PACMAD clade</taxon>
        <taxon>Panicoideae</taxon>
        <taxon>Panicodae</taxon>
        <taxon>Paniceae</taxon>
        <taxon>Panicinae</taxon>
        <taxon>Panicum</taxon>
        <taxon>Panicum sect. Panicum</taxon>
    </lineage>
</organism>
<dbReference type="PANTHER" id="PTHR47944">
    <property type="entry name" value="CYTOCHROME P450 98A9"/>
    <property type="match status" value="1"/>
</dbReference>
<comment type="similarity">
    <text evidence="2 9">Belongs to the cytochrome P450 family.</text>
</comment>
<dbReference type="GO" id="GO:0005506">
    <property type="term" value="F:iron ion binding"/>
    <property type="evidence" value="ECO:0007669"/>
    <property type="project" value="InterPro"/>
</dbReference>
<dbReference type="PANTHER" id="PTHR47944:SF6">
    <property type="entry name" value="CYTOCHROME P450 84A1"/>
    <property type="match status" value="1"/>
</dbReference>
<evidence type="ECO:0000256" key="8">
    <source>
        <dbReference type="PIRSR" id="PIRSR602401-1"/>
    </source>
</evidence>
<evidence type="ECO:0000256" key="5">
    <source>
        <dbReference type="ARBA" id="ARBA00023002"/>
    </source>
</evidence>
<keyword evidence="7 9" id="KW-0503">Monooxygenase</keyword>
<proteinExistence type="inferred from homology"/>
<dbReference type="PROSITE" id="PS00086">
    <property type="entry name" value="CYTOCHROME_P450"/>
    <property type="match status" value="1"/>
</dbReference>
<dbReference type="AlphaFoldDB" id="A0A2S3IQG4"/>
<evidence type="ECO:0000256" key="2">
    <source>
        <dbReference type="ARBA" id="ARBA00010617"/>
    </source>
</evidence>
<dbReference type="InterPro" id="IPR002401">
    <property type="entry name" value="Cyt_P450_E_grp-I"/>
</dbReference>
<evidence type="ECO:0000256" key="1">
    <source>
        <dbReference type="ARBA" id="ARBA00001971"/>
    </source>
</evidence>
<evidence type="ECO:0000256" key="7">
    <source>
        <dbReference type="ARBA" id="ARBA00023033"/>
    </source>
</evidence>
<reference evidence="10" key="1">
    <citation type="submission" date="2018-04" db="EMBL/GenBank/DDBJ databases">
        <title>WGS assembly of Panicum hallii.</title>
        <authorList>
            <person name="Lovell J."/>
            <person name="Jenkins J."/>
            <person name="Lowry D."/>
            <person name="Mamidi S."/>
            <person name="Sreedasyam A."/>
            <person name="Weng X."/>
            <person name="Barry K."/>
            <person name="Bonette J."/>
            <person name="Campitelli B."/>
            <person name="Daum C."/>
            <person name="Gordon S."/>
            <person name="Gould B."/>
            <person name="Lipzen A."/>
            <person name="Macqueen A."/>
            <person name="Palacio-Mejia J."/>
            <person name="Plott C."/>
            <person name="Shakirov E."/>
            <person name="Shu S."/>
            <person name="Yoshinaga Y."/>
            <person name="Zane M."/>
            <person name="Rokhsar D."/>
            <person name="Grimwood J."/>
            <person name="Schmutz J."/>
            <person name="Juenger T."/>
        </authorList>
    </citation>
    <scope>NUCLEOTIDE SEQUENCE [LARGE SCALE GENOMIC DNA]</scope>
    <source>
        <strain evidence="10">FIL2</strain>
    </source>
</reference>
<gene>
    <name evidence="10" type="ORF">PAHAL_9G457600</name>
</gene>
<feature type="binding site" description="axial binding residue" evidence="8">
    <location>
        <position position="391"/>
    </location>
    <ligand>
        <name>heme</name>
        <dbReference type="ChEBI" id="CHEBI:30413"/>
    </ligand>
    <ligandPart>
        <name>Fe</name>
        <dbReference type="ChEBI" id="CHEBI:18248"/>
    </ligandPart>
</feature>
<evidence type="ECO:0000313" key="10">
    <source>
        <dbReference type="EMBL" id="PAN49579.1"/>
    </source>
</evidence>
<keyword evidence="5 9" id="KW-0560">Oxidoreductase</keyword>
<keyword evidence="3 8" id="KW-0349">Heme</keyword>
<evidence type="ECO:0000256" key="4">
    <source>
        <dbReference type="ARBA" id="ARBA00022723"/>
    </source>
</evidence>
<dbReference type="GO" id="GO:0016705">
    <property type="term" value="F:oxidoreductase activity, acting on paired donors, with incorporation or reduction of molecular oxygen"/>
    <property type="evidence" value="ECO:0007669"/>
    <property type="project" value="InterPro"/>
</dbReference>
<dbReference type="Gene3D" id="1.10.630.10">
    <property type="entry name" value="Cytochrome P450"/>
    <property type="match status" value="2"/>
</dbReference>
<sequence length="457" mass="50859">MPPPIRRTPITHSIWRVHVGVLHSRPMELPPPSPTFLAAALAAALFLVAVLRGRPARKYDLPPGPRPWPVIGNLDLIGPLPHHSARDLSARHGPLVSLRLGSFHAVVASSPDMARFFLRTRDLAFVDRPRTAAGRKYIVDGAGSPFTPEEFRWLIDEHFFLNGVLNIGDVIPWLSCLDPQGYVKRMKRSAKMFDRFLEHVLDEHNERRRREGEEFVARDMVDVLLELADDPNLEVPIHRDGVKGFILDLIGGGTDTSAVTVEWAMSELLRNPEVLAKATEELDRVIGRDRLVAEEDIPNLPYMEAVVKETMRLHPVAPLLTPRLCREDVSVGGYDVPAGTRVLINIWAIGRDPAVWEAPMAFRPERFVGSGVDVKGQDLELLPFGSGRRMCPGIGLGLKMVHMILANLLHAFAWRLPDGVAAEDLSMEETFGLTVPRRVPLEAVAEPKLPAHLYALS</sequence>
<dbReference type="GO" id="GO:0004497">
    <property type="term" value="F:monooxygenase activity"/>
    <property type="evidence" value="ECO:0007669"/>
    <property type="project" value="UniProtKB-KW"/>
</dbReference>
<accession>A0A2S3IQG4</accession>